<dbReference type="InterPro" id="IPR017969">
    <property type="entry name" value="Heavy-metal-associated_CS"/>
</dbReference>
<dbReference type="Proteomes" id="UP000317410">
    <property type="component" value="Unassembled WGS sequence"/>
</dbReference>
<comment type="caution">
    <text evidence="3">The sequence shown here is derived from an EMBL/GenBank/DDBJ whole genome shotgun (WGS) entry which is preliminary data.</text>
</comment>
<dbReference type="Pfam" id="PF00403">
    <property type="entry name" value="HMA"/>
    <property type="match status" value="1"/>
</dbReference>
<dbReference type="CDD" id="cd00371">
    <property type="entry name" value="HMA"/>
    <property type="match status" value="1"/>
</dbReference>
<evidence type="ECO:0000313" key="4">
    <source>
        <dbReference type="Proteomes" id="UP000317410"/>
    </source>
</evidence>
<evidence type="ECO:0000313" key="3">
    <source>
        <dbReference type="EMBL" id="GEC77065.1"/>
    </source>
</evidence>
<dbReference type="SUPFAM" id="SSF55008">
    <property type="entry name" value="HMA, heavy metal-associated domain"/>
    <property type="match status" value="1"/>
</dbReference>
<keyword evidence="1" id="KW-0479">Metal-binding</keyword>
<proteinExistence type="predicted"/>
<gene>
    <name evidence="3" type="ORF">MLI01_32100</name>
</gene>
<feature type="domain" description="HMA" evidence="2">
    <location>
        <begin position="37"/>
        <end position="105"/>
    </location>
</feature>
<organism evidence="3 4">
    <name type="scientific">Microbacterium maritypicum</name>
    <name type="common">Microbacterium liquefaciens</name>
    <dbReference type="NCBI Taxonomy" id="33918"/>
    <lineage>
        <taxon>Bacteria</taxon>
        <taxon>Bacillati</taxon>
        <taxon>Actinomycetota</taxon>
        <taxon>Actinomycetes</taxon>
        <taxon>Micrococcales</taxon>
        <taxon>Microbacteriaceae</taxon>
        <taxon>Microbacterium</taxon>
    </lineage>
</organism>
<name>A0A4Y4B8W7_MICMQ</name>
<dbReference type="Gene3D" id="3.30.70.100">
    <property type="match status" value="1"/>
</dbReference>
<dbReference type="EMBL" id="BJNQ01000036">
    <property type="protein sequence ID" value="GEC77065.1"/>
    <property type="molecule type" value="Genomic_DNA"/>
</dbReference>
<dbReference type="PROSITE" id="PS50846">
    <property type="entry name" value="HMA_2"/>
    <property type="match status" value="1"/>
</dbReference>
<evidence type="ECO:0000256" key="1">
    <source>
        <dbReference type="ARBA" id="ARBA00022723"/>
    </source>
</evidence>
<accession>A0A4Y4B8W7</accession>
<dbReference type="PROSITE" id="PS01047">
    <property type="entry name" value="HMA_1"/>
    <property type="match status" value="1"/>
</dbReference>
<sequence>MTDRIELGLKDAGAGCACCAVPSNTEASAPAAALSASSEEVLVAGMTCSHCVSSVSEELTAVAGIESVDIDLNAGGISRVTIHSASPVDPAAVKAAVEEAGYTLATSQA</sequence>
<protein>
    <recommendedName>
        <fullName evidence="2">HMA domain-containing protein</fullName>
    </recommendedName>
</protein>
<evidence type="ECO:0000259" key="2">
    <source>
        <dbReference type="PROSITE" id="PS50846"/>
    </source>
</evidence>
<dbReference type="InterPro" id="IPR036163">
    <property type="entry name" value="HMA_dom_sf"/>
</dbReference>
<reference evidence="3 4" key="1">
    <citation type="submission" date="2019-06" db="EMBL/GenBank/DDBJ databases">
        <title>Whole genome shotgun sequence of Microbacterium liquefaciens NBRC 15037.</title>
        <authorList>
            <person name="Hosoyama A."/>
            <person name="Uohara A."/>
            <person name="Ohji S."/>
            <person name="Ichikawa N."/>
        </authorList>
    </citation>
    <scope>NUCLEOTIDE SEQUENCE [LARGE SCALE GENOMIC DNA]</scope>
    <source>
        <strain evidence="3 4">NBRC 15037</strain>
    </source>
</reference>
<dbReference type="RefSeq" id="WP_141388308.1">
    <property type="nucleotide sequence ID" value="NZ_BJNQ01000036.1"/>
</dbReference>
<dbReference type="InterPro" id="IPR006121">
    <property type="entry name" value="HMA_dom"/>
</dbReference>
<dbReference type="GO" id="GO:0046872">
    <property type="term" value="F:metal ion binding"/>
    <property type="evidence" value="ECO:0007669"/>
    <property type="project" value="UniProtKB-KW"/>
</dbReference>
<dbReference type="AlphaFoldDB" id="A0A4Y4B8W7"/>